<feature type="compositionally biased region" description="Low complexity" evidence="6">
    <location>
        <begin position="138"/>
        <end position="150"/>
    </location>
</feature>
<dbReference type="SUPFAM" id="SSF117074">
    <property type="entry name" value="Hypothetical protein PA1324"/>
    <property type="match status" value="5"/>
</dbReference>
<keyword evidence="7" id="KW-0472">Membrane</keyword>
<keyword evidence="7" id="KW-0812">Transmembrane</keyword>
<feature type="chain" id="PRO_5030731347" evidence="8">
    <location>
        <begin position="41"/>
        <end position="2707"/>
    </location>
</feature>
<dbReference type="InterPro" id="IPR011936">
    <property type="entry name" value="Myxo_disulph_rpt"/>
</dbReference>
<evidence type="ECO:0000256" key="3">
    <source>
        <dbReference type="ARBA" id="ARBA00022729"/>
    </source>
</evidence>
<evidence type="ECO:0000256" key="6">
    <source>
        <dbReference type="SAM" id="MobiDB-lite"/>
    </source>
</evidence>
<feature type="domain" description="SpaA-like prealbumin fold" evidence="12">
    <location>
        <begin position="1029"/>
        <end position="1126"/>
    </location>
</feature>
<keyword evidence="2" id="KW-0964">Secreted</keyword>
<evidence type="ECO:0000256" key="1">
    <source>
        <dbReference type="ARBA" id="ARBA00004613"/>
    </source>
</evidence>
<organism evidence="13 14">
    <name type="scientific">candidate division WWE3 bacterium</name>
    <dbReference type="NCBI Taxonomy" id="2053526"/>
    <lineage>
        <taxon>Bacteria</taxon>
        <taxon>Katanobacteria</taxon>
    </lineage>
</organism>
<keyword evidence="3 8" id="KW-0732">Signal</keyword>
<comment type="subcellular location">
    <subcellularLocation>
        <location evidence="1">Secreted</location>
    </subcellularLocation>
</comment>
<feature type="region of interest" description="Disordered" evidence="6">
    <location>
        <begin position="40"/>
        <end position="124"/>
    </location>
</feature>
<evidence type="ECO:0000256" key="2">
    <source>
        <dbReference type="ARBA" id="ARBA00022525"/>
    </source>
</evidence>
<feature type="domain" description="SD-repeat containing protein B" evidence="10">
    <location>
        <begin position="1692"/>
        <end position="1774"/>
    </location>
</feature>
<evidence type="ECO:0000313" key="13">
    <source>
        <dbReference type="EMBL" id="NMB91363.1"/>
    </source>
</evidence>
<feature type="compositionally biased region" description="Basic and acidic residues" evidence="6">
    <location>
        <begin position="2646"/>
        <end position="2660"/>
    </location>
</feature>
<dbReference type="GO" id="GO:0005576">
    <property type="term" value="C:extracellular region"/>
    <property type="evidence" value="ECO:0007669"/>
    <property type="project" value="UniProtKB-SubCell"/>
</dbReference>
<feature type="domain" description="SD-repeat containing protein B" evidence="10">
    <location>
        <begin position="1944"/>
        <end position="2018"/>
    </location>
</feature>
<dbReference type="InterPro" id="IPR047589">
    <property type="entry name" value="DUF11_rpt"/>
</dbReference>
<keyword evidence="7" id="KW-1133">Transmembrane helix</keyword>
<keyword evidence="4" id="KW-0677">Repeat</keyword>
<dbReference type="Pfam" id="PF24346">
    <property type="entry name" value="DUF7507"/>
    <property type="match status" value="1"/>
</dbReference>
<dbReference type="NCBIfam" id="TIGR01451">
    <property type="entry name" value="B_ant_repeat"/>
    <property type="match status" value="1"/>
</dbReference>
<dbReference type="Pfam" id="PF01345">
    <property type="entry name" value="DUF11"/>
    <property type="match status" value="1"/>
</dbReference>
<feature type="signal peptide" evidence="8">
    <location>
        <begin position="1"/>
        <end position="40"/>
    </location>
</feature>
<feature type="region of interest" description="Disordered" evidence="6">
    <location>
        <begin position="181"/>
        <end position="220"/>
    </location>
</feature>
<feature type="transmembrane region" description="Helical" evidence="7">
    <location>
        <begin position="2681"/>
        <end position="2698"/>
    </location>
</feature>
<evidence type="ECO:0000256" key="5">
    <source>
        <dbReference type="ARBA" id="ARBA00023157"/>
    </source>
</evidence>
<comment type="caution">
    <text evidence="13">The sequence shown here is derived from an EMBL/GenBank/DDBJ whole genome shotgun (WGS) entry which is preliminary data.</text>
</comment>
<dbReference type="NCBIfam" id="NF038125">
    <property type="entry name" value="PEP_CTERM_THxN"/>
    <property type="match status" value="1"/>
</dbReference>
<dbReference type="InterPro" id="IPR055354">
    <property type="entry name" value="DUF7507"/>
</dbReference>
<feature type="domain" description="DUF7507" evidence="11">
    <location>
        <begin position="715"/>
        <end position="809"/>
    </location>
</feature>
<keyword evidence="5" id="KW-1015">Disulfide bond</keyword>
<evidence type="ECO:0000259" key="10">
    <source>
        <dbReference type="Pfam" id="PF17210"/>
    </source>
</evidence>
<evidence type="ECO:0000256" key="8">
    <source>
        <dbReference type="SAM" id="SignalP"/>
    </source>
</evidence>
<dbReference type="EMBL" id="JAAZNV010000006">
    <property type="protein sequence ID" value="NMB91363.1"/>
    <property type="molecule type" value="Genomic_DNA"/>
</dbReference>
<dbReference type="Pfam" id="PF13948">
    <property type="entry name" value="DUF4215"/>
    <property type="match status" value="1"/>
</dbReference>
<dbReference type="PANTHER" id="PTHR23303">
    <property type="entry name" value="CARBOXYPEPTIDASE REGULATORY REGION-CONTAINING"/>
    <property type="match status" value="1"/>
</dbReference>
<feature type="region of interest" description="Disordered" evidence="6">
    <location>
        <begin position="2636"/>
        <end position="2662"/>
    </location>
</feature>
<dbReference type="InterPro" id="IPR033764">
    <property type="entry name" value="Sdr_B"/>
</dbReference>
<feature type="transmembrane region" description="Helical" evidence="7">
    <location>
        <begin position="2387"/>
        <end position="2406"/>
    </location>
</feature>
<dbReference type="InterPro" id="IPR047995">
    <property type="entry name" value="Choice_anch_K"/>
</dbReference>
<evidence type="ECO:0000259" key="11">
    <source>
        <dbReference type="Pfam" id="PF24346"/>
    </source>
</evidence>
<feature type="compositionally biased region" description="Low complexity" evidence="6">
    <location>
        <begin position="40"/>
        <end position="51"/>
    </location>
</feature>
<proteinExistence type="predicted"/>
<feature type="domain" description="SD-repeat containing protein B" evidence="10">
    <location>
        <begin position="1810"/>
        <end position="1886"/>
    </location>
</feature>
<feature type="compositionally biased region" description="Low complexity" evidence="6">
    <location>
        <begin position="203"/>
        <end position="218"/>
    </location>
</feature>
<feature type="compositionally biased region" description="Acidic residues" evidence="6">
    <location>
        <begin position="89"/>
        <end position="99"/>
    </location>
</feature>
<dbReference type="InterPro" id="IPR051417">
    <property type="entry name" value="SDr/BOS_complex"/>
</dbReference>
<dbReference type="InterPro" id="IPR001434">
    <property type="entry name" value="OmcB-like_DUF11"/>
</dbReference>
<dbReference type="InterPro" id="IPR055371">
    <property type="entry name" value="SpaA_PFL_dom_4"/>
</dbReference>
<dbReference type="Pfam" id="PF17210">
    <property type="entry name" value="SdrD_B"/>
    <property type="match status" value="4"/>
</dbReference>
<sequence length="2707" mass="296008">MKKIKIKIHSEKLFSYVAMFSMVANVLSPFAAVLPSTAYAEGSSTTETTQQVEEESKEEVKPEEEAPAEEPEGTVEQIEEQSTEKESTEETQEPVQEETAEPKVSVESSNEIPEGKFTIDSVESPITEPEVVEVITPAEPVVEEPAMVEEQTGDILPDGVSDYRPEIEIEEGEATEVQEVVDPVSTETSSTEPEVVITEPSETEPAVTVEPITPTETGETPKEVIKEYETLADGAEVKDSTKEDWDIDGEKAETREVVKLGIKYIFPIDSEDNEVSVTFTKLPKLSEDKSTLIIERVKVSDLDLPEDFKTDAEYAFDITTPDMNDGEFEYNLTLPKPEGVDAEVAYIEKSINEAKDEVKSEDVKKVEEDKIDQDGGSIKVESLDHLTLFIPLGGVVLSVSGSFDGATQVTVEPGTAIEVDITVERSDGWDWWSNDVENDWKATSWKINDGSWNCENHSDHTWGNGTDTGSFNITAPLAEGTYDVSFRAHRSNSCEDTGVSNTFTLTNGIKVESYSAPSPTLHYNVNDDYVLTSVSGVWTDVNGGSEVTGEGTNEVRWGRSAEYGKKSGLRFDGSDQQSFNEGSSFYLGALTHFNWPITNASRGATLKITLHFSKPGISPDPDFSYDFNIEETSNSYGHCLSWQQSSTPCDDKITFPSSYGEKSFTIGDKLYTLKILGFVNSYPGGSPVSQFITEEQKNNTAYLVGTLSSVLVPAPQITLVEKAINGNDADSSPGDSLYVGDAVTFTYQVQNTGNVDLTNIVIHDNDSSLSVTCPSTSLTSGSSMTCTATSTVKLGNYHNTAYVTAKHGSQSLRSSDEEGYYVGVNRIICGDGIKDVSEACDNGPDNGDVCTAPYDGDCNYCGVSCEIITVRGPYCGDGTKNGSSEQCDGLDLGNLPSSDFSCTKKCELNLIQDKVTICHADASGHKPYTINKPNKSADVNGHDGHNGPIWFLGITGDWGDIIPPFYYVGGYYVGKNWTPEGEAIWRNGCDVPPYCGDGVINQPTEQCDDANSVNNDGCSATCQLETGTITIIKDAQPDDSQTFNFTYESNPYAIGNFSLTDNGGGNEKISFASIPIGSYSWTEDLVTDWRLDSIACDDSNSVGDLSARRVDVVLDANEHVTCIFTNVLKTGTISGVKFEDINGNRVQDSNEHGLSGWTIYIDSNKNNQLDAGEPTQVTDVNGNFVFNGLTPGKYWVKEINQTGWSQTVPAGLYQEVDLKADENESIYFGNQRNPVTINAYKVVCDNESYLPNYGIGGPDITSTTAQDWVSNSNGHCKLEPNWKFQWSFDGVDNPGDNITSEAGTGWNTFGPTDGDGFAQVKIYQLDTPKLWFREVLQDGYIPFTYGAHPDNSDNVSAEFYCNDDVFNYDNWEWIDNPQYGNTYYCVAWNTLKKGSLEVTKTVNWTEIIPDVSKTFEVCITGPSYTSGNCKTIDYDGGTLTWNDLLLGDYTITESDLGAHWSVVGSGSVVSVSDSSTTHQITNTYIPYCGDGVKNGAEQCDGRSGVNEDMEFCTSQCKLVPVYDGNHECPKGTIEKYITGITLGSQSSSLQTLNLSGGRSYLLKAFGTYQYGSGSTRKADPAYGSEDNFATWRPDIGIWGVNNRGVTSILGNLGRGMGVIEWDNDKNIDEDHIYEKLIKPESDLEAKFVISDWYSNWYGNSCDNQGCMTDNNGSLNVDLYECVEPSSIQGKKFKDVNGNGIRDSGDTYLDGWTVNLYQQKEGWSLVKSMITGNDLTEAGSVDQGQYRFVNLLPGKYLVCEELKSGWVQTAPVEGTSYNGTTCYEIDLAAGKSEVGKVFGNFELGKVQGMKFNDLDGDGNSHETGEEYLNGWTIRLYKDWAEPVEVITSNTGTLGQYKFENLKPGTYQVCEVLQQGWVQTWPSAGDIPVGDNGVTHPNYGTAVINSSSALDEGANCWQTVVSASGQFNQLLRFGNSNLGSIHGMKYIDTSGDGNFDSGTDWGASGWTINLYKLVNSTYVLASSVSTDSNGYYSFANLEQGTYKLEEVQQSGYQIINPSAGIYEGIILNPGDNLTNYNFGNFQNGSVYGCKYNDLDGDGVRNREIEPQMAGVTMNLYDSSWNLVASTATSEGSGYGNNYSFSNLLGKGTYYVCEVMWKGWAQTEPNAENGVLNVSPNAENEGSYCRKIENNYSGGGYASQRFGNVFVNPKLQISKSNDASSAKKIGDIVTFTIKVKVLDFKLDNVTVLDLLPKGFIFQDEDWGVTSSNPLFSFTGDPHYASPGTWKLGSLQKDEEVTITYEAKVGSDVDPGVYKDLAWTSGDDILGSNVLGLAQDGKVNDYFVGTEVEVTKDKDSTKDTVDVKETEEEEEKEEVLGASDVRLPATGASTAILDVVLIAGLVGALLMIIGGIGKMLKAKKKKDKNSRLKKALLTMLMLSFSLILTSKVYAESDSKLVARIEDPKSPAISSFSLSFVVLDANETPRSIEAQCWKKGPLDLDFVKFADPSVDGVGGNTNNCLVDNSVLTKSGTYVFKVKVKADSGDWQDSINTAAVVFDNDGPDKPKYIEKDKKSDCKYEITLKTADDDQTSYIEVYKDDDKEMNLHSGNLIKTKTIGPDEKYEFTYEVYSSDCAKTWYFAVIAFDDSGNASDPRAEEVVTKVTVTKTTKTEEVLGALEVPGGANLSQEGEGANKEVPTKTSEESKGAVLGEKTQEQGFVLRVVKSLWFWLIIVLLVYIIVRVVKKKQNKKKR</sequence>
<dbReference type="Proteomes" id="UP000590542">
    <property type="component" value="Unassembled WGS sequence"/>
</dbReference>
<evidence type="ECO:0000259" key="12">
    <source>
        <dbReference type="Pfam" id="PF24514"/>
    </source>
</evidence>
<dbReference type="InterPro" id="IPR013783">
    <property type="entry name" value="Ig-like_fold"/>
</dbReference>
<dbReference type="NCBIfam" id="NF038131">
    <property type="entry name" value="choice_anch_K"/>
    <property type="match status" value="1"/>
</dbReference>
<evidence type="ECO:0000256" key="7">
    <source>
        <dbReference type="SAM" id="Phobius"/>
    </source>
</evidence>
<accession>A0A7X9E6T2</accession>
<evidence type="ECO:0000259" key="9">
    <source>
        <dbReference type="Pfam" id="PF01345"/>
    </source>
</evidence>
<feature type="transmembrane region" description="Helical" evidence="7">
    <location>
        <begin position="2347"/>
        <end position="2366"/>
    </location>
</feature>
<gene>
    <name evidence="13" type="ORF">GYA37_00785</name>
</gene>
<feature type="compositionally biased region" description="Acidic residues" evidence="6">
    <location>
        <begin position="65"/>
        <end position="81"/>
    </location>
</feature>
<name>A0A7X9E6T2_UNCKA</name>
<evidence type="ECO:0000256" key="4">
    <source>
        <dbReference type="ARBA" id="ARBA00022737"/>
    </source>
</evidence>
<feature type="domain" description="DUF11" evidence="9">
    <location>
        <begin position="2168"/>
        <end position="2278"/>
    </location>
</feature>
<feature type="region of interest" description="Disordered" evidence="6">
    <location>
        <begin position="138"/>
        <end position="161"/>
    </location>
</feature>
<dbReference type="NCBIfam" id="TIGR02232">
    <property type="entry name" value="myxo_disulf_rpt"/>
    <property type="match status" value="1"/>
</dbReference>
<evidence type="ECO:0000313" key="14">
    <source>
        <dbReference type="Proteomes" id="UP000590542"/>
    </source>
</evidence>
<feature type="domain" description="SD-repeat containing protein B" evidence="10">
    <location>
        <begin position="1137"/>
        <end position="1222"/>
    </location>
</feature>
<protein>
    <submittedName>
        <fullName evidence="13">DUF4215 domain-containing protein</fullName>
    </submittedName>
</protein>
<dbReference type="Pfam" id="PF24514">
    <property type="entry name" value="SpaA_4"/>
    <property type="match status" value="1"/>
</dbReference>
<dbReference type="Gene3D" id="2.60.40.10">
    <property type="entry name" value="Immunoglobulins"/>
    <property type="match status" value="6"/>
</dbReference>
<reference evidence="13 14" key="1">
    <citation type="journal article" date="2020" name="Biotechnol. Biofuels">
        <title>New insights from the biogas microbiome by comprehensive genome-resolved metagenomics of nearly 1600 species originating from multiple anaerobic digesters.</title>
        <authorList>
            <person name="Campanaro S."/>
            <person name="Treu L."/>
            <person name="Rodriguez-R L.M."/>
            <person name="Kovalovszki A."/>
            <person name="Ziels R.M."/>
            <person name="Maus I."/>
            <person name="Zhu X."/>
            <person name="Kougias P.G."/>
            <person name="Basile A."/>
            <person name="Luo G."/>
            <person name="Schluter A."/>
            <person name="Konstantinidis K.T."/>
            <person name="Angelidaki I."/>
        </authorList>
    </citation>
    <scope>NUCLEOTIDE SEQUENCE [LARGE SCALE GENOMIC DNA]</scope>
    <source>
        <strain evidence="13">AS27yjCOA_202</strain>
    </source>
</reference>